<dbReference type="PANTHER" id="PTHR23238">
    <property type="entry name" value="RNA BINDING PROTEIN"/>
    <property type="match status" value="1"/>
</dbReference>
<evidence type="ECO:0000256" key="1">
    <source>
        <dbReference type="ARBA" id="ARBA00004123"/>
    </source>
</evidence>
<feature type="compositionally biased region" description="Basic and acidic residues" evidence="8">
    <location>
        <begin position="328"/>
        <end position="339"/>
    </location>
</feature>
<evidence type="ECO:0000256" key="7">
    <source>
        <dbReference type="PROSITE-ProRule" id="PRU00322"/>
    </source>
</evidence>
<dbReference type="SMART" id="SM00547">
    <property type="entry name" value="ZnF_RBZ"/>
    <property type="match status" value="1"/>
</dbReference>
<dbReference type="InterPro" id="IPR034870">
    <property type="entry name" value="TET_fam"/>
</dbReference>
<feature type="compositionally biased region" description="Basic and acidic residues" evidence="8">
    <location>
        <begin position="55"/>
        <end position="71"/>
    </location>
</feature>
<dbReference type="GO" id="GO:0008270">
    <property type="term" value="F:zinc ion binding"/>
    <property type="evidence" value="ECO:0007669"/>
    <property type="project" value="UniProtKB-KW"/>
</dbReference>
<keyword evidence="4" id="KW-0862">Zinc</keyword>
<feature type="compositionally biased region" description="Low complexity" evidence="8">
    <location>
        <begin position="122"/>
        <end position="153"/>
    </location>
</feature>
<feature type="compositionally biased region" description="Pro residues" evidence="8">
    <location>
        <begin position="315"/>
        <end position="325"/>
    </location>
</feature>
<keyword evidence="6" id="KW-0539">Nucleus</keyword>
<evidence type="ECO:0000313" key="10">
    <source>
        <dbReference type="EMBL" id="KAJ4951153.1"/>
    </source>
</evidence>
<reference evidence="10" key="1">
    <citation type="journal article" date="2023" name="Plant J.">
        <title>The genome of the king protea, Protea cynaroides.</title>
        <authorList>
            <person name="Chang J."/>
            <person name="Duong T.A."/>
            <person name="Schoeman C."/>
            <person name="Ma X."/>
            <person name="Roodt D."/>
            <person name="Barker N."/>
            <person name="Li Z."/>
            <person name="Van de Peer Y."/>
            <person name="Mizrachi E."/>
        </authorList>
    </citation>
    <scope>NUCLEOTIDE SEQUENCE</scope>
    <source>
        <tissue evidence="10">Young leaves</tissue>
    </source>
</reference>
<feature type="domain" description="RanBP2-type" evidence="9">
    <location>
        <begin position="165"/>
        <end position="196"/>
    </location>
</feature>
<feature type="region of interest" description="Disordered" evidence="8">
    <location>
        <begin position="280"/>
        <end position="378"/>
    </location>
</feature>
<dbReference type="InterPro" id="IPR001876">
    <property type="entry name" value="Znf_RanBP2"/>
</dbReference>
<feature type="compositionally biased region" description="Basic and acidic residues" evidence="8">
    <location>
        <begin position="355"/>
        <end position="378"/>
    </location>
</feature>
<evidence type="ECO:0000256" key="2">
    <source>
        <dbReference type="ARBA" id="ARBA00022723"/>
    </source>
</evidence>
<dbReference type="PROSITE" id="PS01358">
    <property type="entry name" value="ZF_RANBP2_1"/>
    <property type="match status" value="1"/>
</dbReference>
<evidence type="ECO:0000256" key="3">
    <source>
        <dbReference type="ARBA" id="ARBA00022771"/>
    </source>
</evidence>
<dbReference type="EMBL" id="JAMYWD010000012">
    <property type="protein sequence ID" value="KAJ4951153.1"/>
    <property type="molecule type" value="Genomic_DNA"/>
</dbReference>
<name>A0A9Q0JUV9_9MAGN</name>
<feature type="compositionally biased region" description="Pro residues" evidence="8">
    <location>
        <begin position="209"/>
        <end position="220"/>
    </location>
</feature>
<keyword evidence="11" id="KW-1185">Reference proteome</keyword>
<keyword evidence="5" id="KW-0694">RNA-binding</keyword>
<evidence type="ECO:0000256" key="6">
    <source>
        <dbReference type="ARBA" id="ARBA00023242"/>
    </source>
</evidence>
<feature type="region of interest" description="Disordered" evidence="8">
    <location>
        <begin position="1"/>
        <end position="169"/>
    </location>
</feature>
<dbReference type="GO" id="GO:0003723">
    <property type="term" value="F:RNA binding"/>
    <property type="evidence" value="ECO:0007669"/>
    <property type="project" value="UniProtKB-KW"/>
</dbReference>
<keyword evidence="3 7" id="KW-0863">Zinc-finger</keyword>
<evidence type="ECO:0000256" key="5">
    <source>
        <dbReference type="ARBA" id="ARBA00022884"/>
    </source>
</evidence>
<dbReference type="PROSITE" id="PS50199">
    <property type="entry name" value="ZF_RANBP2_2"/>
    <property type="match status" value="1"/>
</dbReference>
<dbReference type="SUPFAM" id="SSF90209">
    <property type="entry name" value="Ran binding protein zinc finger-like"/>
    <property type="match status" value="1"/>
</dbReference>
<evidence type="ECO:0000313" key="11">
    <source>
        <dbReference type="Proteomes" id="UP001141806"/>
    </source>
</evidence>
<dbReference type="Gene3D" id="4.10.1060.10">
    <property type="entry name" value="Zinc finger, RanBP2-type"/>
    <property type="match status" value="1"/>
</dbReference>
<dbReference type="GO" id="GO:0006355">
    <property type="term" value="P:regulation of DNA-templated transcription"/>
    <property type="evidence" value="ECO:0007669"/>
    <property type="project" value="InterPro"/>
</dbReference>
<comment type="subcellular location">
    <subcellularLocation>
        <location evidence="1">Nucleus</location>
    </subcellularLocation>
</comment>
<comment type="caution">
    <text evidence="10">The sequence shown here is derived from an EMBL/GenBank/DDBJ whole genome shotgun (WGS) entry which is preliminary data.</text>
</comment>
<dbReference type="AlphaFoldDB" id="A0A9Q0JUV9"/>
<organism evidence="10 11">
    <name type="scientific">Protea cynaroides</name>
    <dbReference type="NCBI Taxonomy" id="273540"/>
    <lineage>
        <taxon>Eukaryota</taxon>
        <taxon>Viridiplantae</taxon>
        <taxon>Streptophyta</taxon>
        <taxon>Embryophyta</taxon>
        <taxon>Tracheophyta</taxon>
        <taxon>Spermatophyta</taxon>
        <taxon>Magnoliopsida</taxon>
        <taxon>Proteales</taxon>
        <taxon>Proteaceae</taxon>
        <taxon>Protea</taxon>
    </lineage>
</organism>
<evidence type="ECO:0000256" key="8">
    <source>
        <dbReference type="SAM" id="MobiDB-lite"/>
    </source>
</evidence>
<feature type="compositionally biased region" description="Basic residues" evidence="8">
    <location>
        <begin position="108"/>
        <end position="117"/>
    </location>
</feature>
<protein>
    <recommendedName>
        <fullName evidence="9">RanBP2-type domain-containing protein</fullName>
    </recommendedName>
</protein>
<proteinExistence type="predicted"/>
<dbReference type="OrthoDB" id="1878647at2759"/>
<feature type="region of interest" description="Disordered" evidence="8">
    <location>
        <begin position="192"/>
        <end position="247"/>
    </location>
</feature>
<dbReference type="GO" id="GO:0005634">
    <property type="term" value="C:nucleus"/>
    <property type="evidence" value="ECO:0007669"/>
    <property type="project" value="UniProtKB-SubCell"/>
</dbReference>
<accession>A0A9Q0JUV9</accession>
<dbReference type="InterPro" id="IPR036443">
    <property type="entry name" value="Znf_RanBP2_sf"/>
</dbReference>
<keyword evidence="2" id="KW-0479">Metal-binding</keyword>
<sequence>MDSLIPKNERMDSREREQAAAATTTTTKHHRYLSSLIVRPAESGGGGGGSDYESGEVRRDPPPYSRSDRFPEPGYGVRAGSGSPLRHRKFDRHYDSDFDHPAGFQRGRGFRGGRGRGRFRDSSPPYGRGRSGGRSYTRTFDEPGFGRPPFRGEGTNRNDPNVSPREGDWICPDPVCGNLNFARRDYCNNCNRVRFGPGGSPRTRRNSPGPVPHAPPPRYSGPPRNRSPARGMNGYRSPPRDWGRGRPRVFVADQPHIRHGGRFPEHQVHKERLDYREEEAYRARDKFDGPMRPEWSPRDRGRDLFHERRNDRRPLSPPPPPPPPSHRGRWDRDMQERSRSPIRVGPPPRNFKRGGYMDRGPEARRGRGMARDRMGELY</sequence>
<feature type="compositionally biased region" description="Basic and acidic residues" evidence="8">
    <location>
        <begin position="280"/>
        <end position="314"/>
    </location>
</feature>
<feature type="compositionally biased region" description="Basic and acidic residues" evidence="8">
    <location>
        <begin position="7"/>
        <end position="18"/>
    </location>
</feature>
<dbReference type="Proteomes" id="UP001141806">
    <property type="component" value="Unassembled WGS sequence"/>
</dbReference>
<gene>
    <name evidence="10" type="ORF">NE237_027985</name>
</gene>
<evidence type="ECO:0000256" key="4">
    <source>
        <dbReference type="ARBA" id="ARBA00022833"/>
    </source>
</evidence>
<evidence type="ECO:0000259" key="9">
    <source>
        <dbReference type="PROSITE" id="PS50199"/>
    </source>
</evidence>
<dbReference type="FunFam" id="4.10.1060.10:FF:000017">
    <property type="entry name" value="FUS RNA-binding protein"/>
    <property type="match status" value="1"/>
</dbReference>